<proteinExistence type="predicted"/>
<organism evidence="1 2">
    <name type="scientific">Curtobacterium aetherium</name>
    <dbReference type="NCBI Taxonomy" id="2841594"/>
    <lineage>
        <taxon>Bacteria</taxon>
        <taxon>Bacillati</taxon>
        <taxon>Actinomycetota</taxon>
        <taxon>Actinomycetes</taxon>
        <taxon>Micrococcales</taxon>
        <taxon>Microbacteriaceae</taxon>
        <taxon>Curtobacterium</taxon>
    </lineage>
</organism>
<evidence type="ECO:0000313" key="1">
    <source>
        <dbReference type="EMBL" id="QWS32526.1"/>
    </source>
</evidence>
<dbReference type="Proteomes" id="UP000681794">
    <property type="component" value="Chromosome"/>
</dbReference>
<keyword evidence="2" id="KW-1185">Reference proteome</keyword>
<sequence length="126" mass="13246">MKYIVYGENRIMTGDAIAEAALAYAAALGENGTTDIVEIPTADADGVAVRAEILLGPASQIMVESAPDDELEPEDEDLVNELIRRTDEVGGGRFIDAASSHSDEPAARSLRTRPPKGAGAPADHQD</sequence>
<reference evidence="1" key="1">
    <citation type="submission" date="2021-06" db="EMBL/GenBank/DDBJ databases">
        <authorList>
            <person name="Ellington A.J."/>
            <person name="Bryan N.C."/>
            <person name="Christner B.C."/>
            <person name="Reisch C.R."/>
        </authorList>
    </citation>
    <scope>NUCLEOTIDE SEQUENCE</scope>
    <source>
        <strain evidence="1">L6-1</strain>
    </source>
</reference>
<accession>A0ACD1E180</accession>
<gene>
    <name evidence="1" type="ORF">KM842_09500</name>
</gene>
<dbReference type="EMBL" id="CP076544">
    <property type="protein sequence ID" value="QWS32526.1"/>
    <property type="molecule type" value="Genomic_DNA"/>
</dbReference>
<protein>
    <submittedName>
        <fullName evidence="1">Uncharacterized protein</fullName>
    </submittedName>
</protein>
<name>A0ACD1E180_9MICO</name>
<evidence type="ECO:0000313" key="2">
    <source>
        <dbReference type="Proteomes" id="UP000681794"/>
    </source>
</evidence>